<protein>
    <submittedName>
        <fullName evidence="2">Uncharacterized protein</fullName>
    </submittedName>
</protein>
<dbReference type="Proteomes" id="UP000887565">
    <property type="component" value="Unplaced"/>
</dbReference>
<proteinExistence type="predicted"/>
<accession>A0A915J8D3</accession>
<sequence length="82" mass="9532">MNASFKVVNRRIFHPKNVGHGRLLTSLLITIIGRQKNLRLQTLRSILAISRSRTTYNNTGRRFFRIACGVVDFLFTNSRRIE</sequence>
<dbReference type="AlphaFoldDB" id="A0A915J8D3"/>
<evidence type="ECO:0000313" key="2">
    <source>
        <dbReference type="WBParaSite" id="nRc.2.0.1.t22729-RA"/>
    </source>
</evidence>
<organism evidence="1 2">
    <name type="scientific">Romanomermis culicivorax</name>
    <name type="common">Nematode worm</name>
    <dbReference type="NCBI Taxonomy" id="13658"/>
    <lineage>
        <taxon>Eukaryota</taxon>
        <taxon>Metazoa</taxon>
        <taxon>Ecdysozoa</taxon>
        <taxon>Nematoda</taxon>
        <taxon>Enoplea</taxon>
        <taxon>Dorylaimia</taxon>
        <taxon>Mermithida</taxon>
        <taxon>Mermithoidea</taxon>
        <taxon>Mermithidae</taxon>
        <taxon>Romanomermis</taxon>
    </lineage>
</organism>
<name>A0A915J8D3_ROMCU</name>
<reference evidence="2" key="1">
    <citation type="submission" date="2022-11" db="UniProtKB">
        <authorList>
            <consortium name="WormBaseParasite"/>
        </authorList>
    </citation>
    <scope>IDENTIFICATION</scope>
</reference>
<keyword evidence="1" id="KW-1185">Reference proteome</keyword>
<evidence type="ECO:0000313" key="1">
    <source>
        <dbReference type="Proteomes" id="UP000887565"/>
    </source>
</evidence>
<dbReference type="WBParaSite" id="nRc.2.0.1.t22729-RA">
    <property type="protein sequence ID" value="nRc.2.0.1.t22729-RA"/>
    <property type="gene ID" value="nRc.2.0.1.g22729"/>
</dbReference>